<gene>
    <name evidence="2" type="ORF">PCL_12444</name>
    <name evidence="1" type="ORF">Purlil1_7306</name>
</gene>
<sequence length="291" mass="31259">MGDGGETRWEEVRRVGAGGQKALARIPELGCRVGGGGSDSGTLLYFTSSKAPDGLGSWGWGGGRPGWCECLLRTAVAPTHAQWLAEWTDGRVQGSNGPGLLARQANGGPERAWVQRHGACVCGPAGVRRADSGQVAAGHVPPRWYADGGPVVHDSRWVPIPAARALEALVSRLVGYHFRLARHPLQSPPNCGHAPRQPSPAQPSTRCHFPILEDLQRELAALPAILRTYSANAVPQHRASHHRGNYLTKQPWQTTTGNHAPSQSLVRFQVYAVPTLTVRSLSLIVSNMRTS</sequence>
<dbReference type="Proteomes" id="UP000245956">
    <property type="component" value="Unassembled WGS sequence"/>
</dbReference>
<reference evidence="1 4" key="4">
    <citation type="journal article" date="2024" name="Microbiol. Resour. Announc.">
        <title>Genome annotations for the ascomycete fungi Trichoderma harzianum, Trichoderma aggressivum, and Purpureocillium lilacinum.</title>
        <authorList>
            <person name="Beijen E.P.W."/>
            <person name="Ohm R.A."/>
        </authorList>
    </citation>
    <scope>NUCLEOTIDE SEQUENCE [LARGE SCALE GENOMIC DNA]</scope>
    <source>
        <strain evidence="1 4">CBS 150709</strain>
    </source>
</reference>
<name>A0A2U3E987_PURLI</name>
<reference evidence="2" key="1">
    <citation type="submission" date="2015-05" db="EMBL/GenBank/DDBJ databases">
        <authorList>
            <person name="Wang D.B."/>
            <person name="Wang M."/>
        </authorList>
    </citation>
    <scope>NUCLEOTIDE SEQUENCE</scope>
    <source>
        <strain evidence="2">36-1</strain>
    </source>
</reference>
<dbReference type="Proteomes" id="UP001287286">
    <property type="component" value="Unassembled WGS sequence"/>
</dbReference>
<dbReference type="AlphaFoldDB" id="A0A2U3E987"/>
<evidence type="ECO:0000313" key="4">
    <source>
        <dbReference type="Proteomes" id="UP001287286"/>
    </source>
</evidence>
<proteinExistence type="predicted"/>
<protein>
    <submittedName>
        <fullName evidence="2">Uncharacterized protein</fullName>
    </submittedName>
</protein>
<dbReference type="EMBL" id="LCWV01000008">
    <property type="protein sequence ID" value="PWI71076.1"/>
    <property type="molecule type" value="Genomic_DNA"/>
</dbReference>
<evidence type="ECO:0000313" key="3">
    <source>
        <dbReference type="Proteomes" id="UP000245956"/>
    </source>
</evidence>
<reference evidence="1" key="3">
    <citation type="submission" date="2023-11" db="EMBL/GenBank/DDBJ databases">
        <authorList>
            <person name="Beijen E."/>
            <person name="Ohm R.A."/>
        </authorList>
    </citation>
    <scope>NUCLEOTIDE SEQUENCE</scope>
    <source>
        <strain evidence="1">CBS 150709</strain>
    </source>
</reference>
<reference evidence="2 3" key="2">
    <citation type="journal article" date="2016" name="Front. Microbiol.">
        <title>Genome and transcriptome sequences reveal the specific parasitism of the nematophagous Purpureocillium lilacinum 36-1.</title>
        <authorList>
            <person name="Xie J."/>
            <person name="Li S."/>
            <person name="Mo C."/>
            <person name="Xiao X."/>
            <person name="Peng D."/>
            <person name="Wang G."/>
            <person name="Xiao Y."/>
        </authorList>
    </citation>
    <scope>NUCLEOTIDE SEQUENCE [LARGE SCALE GENOMIC DNA]</scope>
    <source>
        <strain evidence="2 3">36-1</strain>
    </source>
</reference>
<dbReference type="EMBL" id="JAWRVI010000025">
    <property type="protein sequence ID" value="KAK4088427.1"/>
    <property type="molecule type" value="Genomic_DNA"/>
</dbReference>
<comment type="caution">
    <text evidence="2">The sequence shown here is derived from an EMBL/GenBank/DDBJ whole genome shotgun (WGS) entry which is preliminary data.</text>
</comment>
<organism evidence="2 3">
    <name type="scientific">Purpureocillium lilacinum</name>
    <name type="common">Paecilomyces lilacinus</name>
    <dbReference type="NCBI Taxonomy" id="33203"/>
    <lineage>
        <taxon>Eukaryota</taxon>
        <taxon>Fungi</taxon>
        <taxon>Dikarya</taxon>
        <taxon>Ascomycota</taxon>
        <taxon>Pezizomycotina</taxon>
        <taxon>Sordariomycetes</taxon>
        <taxon>Hypocreomycetidae</taxon>
        <taxon>Hypocreales</taxon>
        <taxon>Ophiocordycipitaceae</taxon>
        <taxon>Purpureocillium</taxon>
    </lineage>
</organism>
<keyword evidence="4" id="KW-1185">Reference proteome</keyword>
<evidence type="ECO:0000313" key="1">
    <source>
        <dbReference type="EMBL" id="KAK4088427.1"/>
    </source>
</evidence>
<evidence type="ECO:0000313" key="2">
    <source>
        <dbReference type="EMBL" id="PWI71076.1"/>
    </source>
</evidence>
<accession>A0A2U3E987</accession>